<keyword evidence="3" id="KW-1185">Reference proteome</keyword>
<sequence>MTDESTAPATLRWETPQQAIAALGVGGVVLAVAGLAIPTEPTGRLLVMLAALGLFVIAGLAVRQRPRLAVLDGAAGIESQRLSGRRVFRRDQIERIRVVKYPRLGRRVPMLEIDVRDDGDVERLLIFGRWDLGTSPLTVFDALSVHGLVPPDPHADSA</sequence>
<dbReference type="RefSeq" id="WP_072739741.1">
    <property type="nucleotide sequence ID" value="NZ_CP048813.1"/>
</dbReference>
<reference evidence="2 3" key="1">
    <citation type="submission" date="2016-10" db="EMBL/GenBank/DDBJ databases">
        <authorList>
            <person name="de Groot N.N."/>
        </authorList>
    </citation>
    <scope>NUCLEOTIDE SEQUENCE [LARGE SCALE GENOMIC DNA]</scope>
    <source>
        <strain evidence="2 3">DSM 44892</strain>
    </source>
</reference>
<dbReference type="Pfam" id="PF10756">
    <property type="entry name" value="bPH_6"/>
    <property type="match status" value="1"/>
</dbReference>
<evidence type="ECO:0000259" key="1">
    <source>
        <dbReference type="Pfam" id="PF10756"/>
    </source>
</evidence>
<dbReference type="AlphaFoldDB" id="A0A1G8QUE2"/>
<proteinExistence type="predicted"/>
<organism evidence="2 3">
    <name type="scientific">Rhodococcus triatomae</name>
    <dbReference type="NCBI Taxonomy" id="300028"/>
    <lineage>
        <taxon>Bacteria</taxon>
        <taxon>Bacillati</taxon>
        <taxon>Actinomycetota</taxon>
        <taxon>Actinomycetes</taxon>
        <taxon>Mycobacteriales</taxon>
        <taxon>Nocardiaceae</taxon>
        <taxon>Rhodococcus</taxon>
    </lineage>
</organism>
<evidence type="ECO:0000313" key="2">
    <source>
        <dbReference type="EMBL" id="SDJ08271.1"/>
    </source>
</evidence>
<dbReference type="Proteomes" id="UP000183263">
    <property type="component" value="Unassembled WGS sequence"/>
</dbReference>
<dbReference type="OrthoDB" id="4381453at2"/>
<protein>
    <submittedName>
        <fullName evidence="2">PH domain-containing protein</fullName>
    </submittedName>
</protein>
<name>A0A1G8QUE2_9NOCA</name>
<feature type="domain" description="Low molecular weight protein antigen 6 PH" evidence="1">
    <location>
        <begin position="65"/>
        <end position="147"/>
    </location>
</feature>
<evidence type="ECO:0000313" key="3">
    <source>
        <dbReference type="Proteomes" id="UP000183263"/>
    </source>
</evidence>
<gene>
    <name evidence="2" type="ORF">SAMN05444695_11612</name>
</gene>
<accession>A0A1G8QUE2</accession>
<dbReference type="EMBL" id="FNDN01000016">
    <property type="protein sequence ID" value="SDJ08271.1"/>
    <property type="molecule type" value="Genomic_DNA"/>
</dbReference>
<dbReference type="InterPro" id="IPR019692">
    <property type="entry name" value="CFP-6_PH"/>
</dbReference>